<reference evidence="2" key="1">
    <citation type="journal article" date="2021" name="Proc. Natl. Acad. Sci. U.S.A.">
        <title>A Catalog of Tens of Thousands of Viruses from Human Metagenomes Reveals Hidden Associations with Chronic Diseases.</title>
        <authorList>
            <person name="Tisza M.J."/>
            <person name="Buck C.B."/>
        </authorList>
    </citation>
    <scope>NUCLEOTIDE SEQUENCE</scope>
    <source>
        <strain evidence="2">CtcJL42</strain>
    </source>
</reference>
<sequence>MIRVTYPAGTLDRSSPLGNRHAPTTVRNMWRILNRLVLVWLAKETCEAESMSLYVGEKG</sequence>
<name>A0A8S5VK73_9CAUD</name>
<proteinExistence type="predicted"/>
<protein>
    <submittedName>
        <fullName evidence="2">Uncharacterized protein</fullName>
    </submittedName>
</protein>
<evidence type="ECO:0000313" key="2">
    <source>
        <dbReference type="EMBL" id="DAG89642.1"/>
    </source>
</evidence>
<organism evidence="2">
    <name type="scientific">Ackermannviridae sp</name>
    <dbReference type="NCBI Taxonomy" id="2831612"/>
    <lineage>
        <taxon>Viruses</taxon>
        <taxon>Duplodnaviria</taxon>
        <taxon>Heunggongvirae</taxon>
        <taxon>Uroviricota</taxon>
        <taxon>Caudoviricetes</taxon>
        <taxon>Pantevenvirales</taxon>
        <taxon>Ackermannviridae</taxon>
    </lineage>
</organism>
<evidence type="ECO:0000256" key="1">
    <source>
        <dbReference type="SAM" id="MobiDB-lite"/>
    </source>
</evidence>
<dbReference type="EMBL" id="BK035262">
    <property type="protein sequence ID" value="DAG89642.1"/>
    <property type="molecule type" value="Genomic_DNA"/>
</dbReference>
<feature type="region of interest" description="Disordered" evidence="1">
    <location>
        <begin position="1"/>
        <end position="20"/>
    </location>
</feature>
<accession>A0A8S5VK73</accession>